<protein>
    <submittedName>
        <fullName evidence="1">Uncharacterized protein</fullName>
    </submittedName>
</protein>
<sequence length="76" mass="8301">MGENIYVQLLEEGTQVYKSVPAIPIGDEVYQIQGHELYDPEDEVWEFTPGTLVKTELKDLTAGPVLVAVGKLPTAG</sequence>
<keyword evidence="2" id="KW-1185">Reference proteome</keyword>
<dbReference type="OrthoDB" id="1495544at2"/>
<dbReference type="RefSeq" id="WP_093835051.1">
    <property type="nucleotide sequence ID" value="NZ_FOLQ01000046.1"/>
</dbReference>
<dbReference type="AlphaFoldDB" id="A0A1I2HQ49"/>
<name>A0A1I2HQ49_9BACT</name>
<proteinExistence type="predicted"/>
<dbReference type="EMBL" id="FOLQ01000046">
    <property type="protein sequence ID" value="SFF31450.1"/>
    <property type="molecule type" value="Genomic_DNA"/>
</dbReference>
<gene>
    <name evidence="1" type="ORF">SAMN05216167_14617</name>
</gene>
<dbReference type="STRING" id="662367.SAMN05216167_14617"/>
<evidence type="ECO:0000313" key="2">
    <source>
        <dbReference type="Proteomes" id="UP000198598"/>
    </source>
</evidence>
<dbReference type="Proteomes" id="UP000198598">
    <property type="component" value="Unassembled WGS sequence"/>
</dbReference>
<organism evidence="1 2">
    <name type="scientific">Spirosoma endophyticum</name>
    <dbReference type="NCBI Taxonomy" id="662367"/>
    <lineage>
        <taxon>Bacteria</taxon>
        <taxon>Pseudomonadati</taxon>
        <taxon>Bacteroidota</taxon>
        <taxon>Cytophagia</taxon>
        <taxon>Cytophagales</taxon>
        <taxon>Cytophagaceae</taxon>
        <taxon>Spirosoma</taxon>
    </lineage>
</organism>
<accession>A0A1I2HQ49</accession>
<reference evidence="1 2" key="1">
    <citation type="submission" date="2016-10" db="EMBL/GenBank/DDBJ databases">
        <authorList>
            <person name="de Groot N.N."/>
        </authorList>
    </citation>
    <scope>NUCLEOTIDE SEQUENCE [LARGE SCALE GENOMIC DNA]</scope>
    <source>
        <strain evidence="1 2">DSM 26130</strain>
    </source>
</reference>
<evidence type="ECO:0000313" key="1">
    <source>
        <dbReference type="EMBL" id="SFF31450.1"/>
    </source>
</evidence>